<gene>
    <name evidence="8" type="ORF">EMK97_14425</name>
</gene>
<feature type="binding site" evidence="7">
    <location>
        <position position="107"/>
    </location>
    <ligand>
        <name>Zn(2+)</name>
        <dbReference type="ChEBI" id="CHEBI:29105"/>
    </ligand>
</feature>
<dbReference type="PANTHER" id="PTHR33202:SF6">
    <property type="entry name" value="ZINC UPTAKE REGULATION PROTEIN"/>
    <property type="match status" value="1"/>
</dbReference>
<name>A0A4V0ZGC6_9GAMM</name>
<dbReference type="SUPFAM" id="SSF46785">
    <property type="entry name" value="Winged helix' DNA-binding domain"/>
    <property type="match status" value="1"/>
</dbReference>
<dbReference type="RefSeq" id="WP_130603354.1">
    <property type="nucleotide sequence ID" value="NZ_CP034759.1"/>
</dbReference>
<dbReference type="GO" id="GO:0003700">
    <property type="term" value="F:DNA-binding transcription factor activity"/>
    <property type="evidence" value="ECO:0007669"/>
    <property type="project" value="InterPro"/>
</dbReference>
<dbReference type="Gene3D" id="3.30.1490.190">
    <property type="match status" value="1"/>
</dbReference>
<evidence type="ECO:0000256" key="2">
    <source>
        <dbReference type="ARBA" id="ARBA00022491"/>
    </source>
</evidence>
<sequence length="149" mass="17113">MNNLTEHLCAAEQQCLQHGGKLTEKRKYVLSILLQADKALSAYEIIETYNTECNEKMAPMSAYRILEYLERMHLAHKINLANKFVACAHIGHQQNHHAAQFLFCQQCQKVTEMPMSTNVYQELTNEVEQSGFQLCSEQIELTCLCQACR</sequence>
<keyword evidence="4" id="KW-0805">Transcription regulation</keyword>
<evidence type="ECO:0000256" key="3">
    <source>
        <dbReference type="ARBA" id="ARBA00022833"/>
    </source>
</evidence>
<comment type="cofactor">
    <cofactor evidence="7">
        <name>Zn(2+)</name>
        <dbReference type="ChEBI" id="CHEBI:29105"/>
    </cofactor>
    <text evidence="7">Binds 1 zinc ion per subunit.</text>
</comment>
<proteinExistence type="inferred from homology"/>
<dbReference type="Pfam" id="PF01475">
    <property type="entry name" value="FUR"/>
    <property type="match status" value="1"/>
</dbReference>
<dbReference type="Proteomes" id="UP000290244">
    <property type="component" value="Chromosome"/>
</dbReference>
<organism evidence="8 9">
    <name type="scientific">Litorilituus sediminis</name>
    <dbReference type="NCBI Taxonomy" id="718192"/>
    <lineage>
        <taxon>Bacteria</taxon>
        <taxon>Pseudomonadati</taxon>
        <taxon>Pseudomonadota</taxon>
        <taxon>Gammaproteobacteria</taxon>
        <taxon>Alteromonadales</taxon>
        <taxon>Colwelliaceae</taxon>
        <taxon>Litorilituus</taxon>
    </lineage>
</organism>
<evidence type="ECO:0000256" key="1">
    <source>
        <dbReference type="ARBA" id="ARBA00007957"/>
    </source>
</evidence>
<feature type="binding site" evidence="7">
    <location>
        <position position="145"/>
    </location>
    <ligand>
        <name>Zn(2+)</name>
        <dbReference type="ChEBI" id="CHEBI:29105"/>
    </ligand>
</feature>
<evidence type="ECO:0000256" key="4">
    <source>
        <dbReference type="ARBA" id="ARBA00023015"/>
    </source>
</evidence>
<feature type="binding site" evidence="7">
    <location>
        <position position="104"/>
    </location>
    <ligand>
        <name>Zn(2+)</name>
        <dbReference type="ChEBI" id="CHEBI:29105"/>
    </ligand>
</feature>
<evidence type="ECO:0000313" key="9">
    <source>
        <dbReference type="Proteomes" id="UP000290244"/>
    </source>
</evidence>
<dbReference type="GO" id="GO:1900376">
    <property type="term" value="P:regulation of secondary metabolite biosynthetic process"/>
    <property type="evidence" value="ECO:0007669"/>
    <property type="project" value="TreeGrafter"/>
</dbReference>
<dbReference type="GO" id="GO:0000976">
    <property type="term" value="F:transcription cis-regulatory region binding"/>
    <property type="evidence" value="ECO:0007669"/>
    <property type="project" value="TreeGrafter"/>
</dbReference>
<keyword evidence="2" id="KW-0678">Repressor</keyword>
<feature type="binding site" evidence="7">
    <location>
        <position position="148"/>
    </location>
    <ligand>
        <name>Zn(2+)</name>
        <dbReference type="ChEBI" id="CHEBI:29105"/>
    </ligand>
</feature>
<dbReference type="AlphaFoldDB" id="A0A4V0ZGC6"/>
<keyword evidence="7" id="KW-0479">Metal-binding</keyword>
<evidence type="ECO:0000256" key="5">
    <source>
        <dbReference type="ARBA" id="ARBA00023125"/>
    </source>
</evidence>
<protein>
    <submittedName>
        <fullName evidence="8">Transcriptional repressor</fullName>
    </submittedName>
</protein>
<evidence type="ECO:0000313" key="8">
    <source>
        <dbReference type="EMBL" id="QBG36830.1"/>
    </source>
</evidence>
<dbReference type="GO" id="GO:0045892">
    <property type="term" value="P:negative regulation of DNA-templated transcription"/>
    <property type="evidence" value="ECO:0007669"/>
    <property type="project" value="TreeGrafter"/>
</dbReference>
<evidence type="ECO:0000256" key="7">
    <source>
        <dbReference type="PIRSR" id="PIRSR602481-1"/>
    </source>
</evidence>
<dbReference type="InterPro" id="IPR036388">
    <property type="entry name" value="WH-like_DNA-bd_sf"/>
</dbReference>
<dbReference type="KEGG" id="lsd:EMK97_14425"/>
<dbReference type="Gene3D" id="1.10.10.10">
    <property type="entry name" value="Winged helix-like DNA-binding domain superfamily/Winged helix DNA-binding domain"/>
    <property type="match status" value="1"/>
</dbReference>
<accession>A0A4V0ZGC6</accession>
<keyword evidence="9" id="KW-1185">Reference proteome</keyword>
<reference evidence="8 9" key="1">
    <citation type="submission" date="2018-12" db="EMBL/GenBank/DDBJ databases">
        <title>Complete genome of Litorilituus sediminis.</title>
        <authorList>
            <person name="Liu A."/>
            <person name="Rong J."/>
        </authorList>
    </citation>
    <scope>NUCLEOTIDE SEQUENCE [LARGE SCALE GENOMIC DNA]</scope>
    <source>
        <strain evidence="8 9">JCM 17549</strain>
    </source>
</reference>
<dbReference type="EMBL" id="CP034759">
    <property type="protein sequence ID" value="QBG36830.1"/>
    <property type="molecule type" value="Genomic_DNA"/>
</dbReference>
<dbReference type="OrthoDB" id="9801127at2"/>
<dbReference type="InterPro" id="IPR002481">
    <property type="entry name" value="FUR"/>
</dbReference>
<keyword evidence="6" id="KW-0804">Transcription</keyword>
<dbReference type="GO" id="GO:0005829">
    <property type="term" value="C:cytosol"/>
    <property type="evidence" value="ECO:0007669"/>
    <property type="project" value="TreeGrafter"/>
</dbReference>
<evidence type="ECO:0000256" key="6">
    <source>
        <dbReference type="ARBA" id="ARBA00023163"/>
    </source>
</evidence>
<keyword evidence="3 7" id="KW-0862">Zinc</keyword>
<comment type="similarity">
    <text evidence="1">Belongs to the Fur family.</text>
</comment>
<keyword evidence="5" id="KW-0238">DNA-binding</keyword>
<dbReference type="PANTHER" id="PTHR33202">
    <property type="entry name" value="ZINC UPTAKE REGULATION PROTEIN"/>
    <property type="match status" value="1"/>
</dbReference>
<dbReference type="GO" id="GO:0008270">
    <property type="term" value="F:zinc ion binding"/>
    <property type="evidence" value="ECO:0007669"/>
    <property type="project" value="TreeGrafter"/>
</dbReference>
<dbReference type="InterPro" id="IPR036390">
    <property type="entry name" value="WH_DNA-bd_sf"/>
</dbReference>
<dbReference type="InterPro" id="IPR043135">
    <property type="entry name" value="Fur_C"/>
</dbReference>